<dbReference type="HAMAP" id="MF_02065">
    <property type="entry name" value="MltG"/>
    <property type="match status" value="1"/>
</dbReference>
<dbReference type="Pfam" id="PF02618">
    <property type="entry name" value="YceG"/>
    <property type="match status" value="1"/>
</dbReference>
<accession>A0A1H2VAF7</accession>
<name>A0A1H2VAF7_9BACL</name>
<evidence type="ECO:0000313" key="9">
    <source>
        <dbReference type="EMBL" id="SDW65321.1"/>
    </source>
</evidence>
<evidence type="ECO:0000256" key="2">
    <source>
        <dbReference type="ARBA" id="ARBA00022692"/>
    </source>
</evidence>
<dbReference type="OrthoDB" id="9814591at2"/>
<evidence type="ECO:0000256" key="4">
    <source>
        <dbReference type="ARBA" id="ARBA00023136"/>
    </source>
</evidence>
<proteinExistence type="inferred from homology"/>
<reference evidence="9 10" key="1">
    <citation type="submission" date="2016-10" db="EMBL/GenBank/DDBJ databases">
        <authorList>
            <person name="de Groot N.N."/>
        </authorList>
    </citation>
    <scope>NUCLEOTIDE SEQUENCE [LARGE SCALE GENOMIC DNA]</scope>
    <source>
        <strain evidence="9 10">DSM 45610</strain>
    </source>
</reference>
<dbReference type="AlphaFoldDB" id="A0A1H2VAF7"/>
<dbReference type="EMBL" id="FNNQ01000005">
    <property type="protein sequence ID" value="SDW65321.1"/>
    <property type="molecule type" value="Genomic_DNA"/>
</dbReference>
<evidence type="ECO:0000256" key="8">
    <source>
        <dbReference type="SAM" id="MobiDB-lite"/>
    </source>
</evidence>
<evidence type="ECO:0000256" key="7">
    <source>
        <dbReference type="HAMAP-Rule" id="MF_02065"/>
    </source>
</evidence>
<keyword evidence="2 7" id="KW-0812">Transmembrane</keyword>
<dbReference type="GO" id="GO:0008932">
    <property type="term" value="F:lytic endotransglycosylase activity"/>
    <property type="evidence" value="ECO:0007669"/>
    <property type="project" value="UniProtKB-UniRule"/>
</dbReference>
<keyword evidence="10" id="KW-1185">Reference proteome</keyword>
<dbReference type="GO" id="GO:0005886">
    <property type="term" value="C:plasma membrane"/>
    <property type="evidence" value="ECO:0007669"/>
    <property type="project" value="UniProtKB-UniRule"/>
</dbReference>
<comment type="similarity">
    <text evidence="7">Belongs to the transglycosylase MltG family.</text>
</comment>
<dbReference type="STRING" id="1048340.SAMN05444487_10542"/>
<dbReference type="PANTHER" id="PTHR30518:SF2">
    <property type="entry name" value="ENDOLYTIC MUREIN TRANSGLYCOSYLASE"/>
    <property type="match status" value="1"/>
</dbReference>
<dbReference type="InterPro" id="IPR003770">
    <property type="entry name" value="MLTG-like"/>
</dbReference>
<gene>
    <name evidence="7" type="primary">mltG</name>
    <name evidence="9" type="ORF">SAMN05444487_10542</name>
</gene>
<dbReference type="EC" id="4.2.2.29" evidence="7"/>
<dbReference type="GO" id="GO:0009252">
    <property type="term" value="P:peptidoglycan biosynthetic process"/>
    <property type="evidence" value="ECO:0007669"/>
    <property type="project" value="UniProtKB-UniRule"/>
</dbReference>
<keyword evidence="1 7" id="KW-1003">Cell membrane</keyword>
<dbReference type="Gene3D" id="3.30.160.60">
    <property type="entry name" value="Classic Zinc Finger"/>
    <property type="match status" value="1"/>
</dbReference>
<keyword evidence="6 7" id="KW-0961">Cell wall biogenesis/degradation</keyword>
<dbReference type="Proteomes" id="UP000198534">
    <property type="component" value="Unassembled WGS sequence"/>
</dbReference>
<dbReference type="NCBIfam" id="TIGR00247">
    <property type="entry name" value="endolytic transglycosylase MltG"/>
    <property type="match status" value="1"/>
</dbReference>
<feature type="compositionally biased region" description="Basic residues" evidence="8">
    <location>
        <begin position="330"/>
        <end position="342"/>
    </location>
</feature>
<keyword evidence="4 7" id="KW-0472">Membrane</keyword>
<keyword evidence="5 7" id="KW-0456">Lyase</keyword>
<evidence type="ECO:0000256" key="1">
    <source>
        <dbReference type="ARBA" id="ARBA00022475"/>
    </source>
</evidence>
<dbReference type="RefSeq" id="WP_091737912.1">
    <property type="nucleotide sequence ID" value="NZ_FNNQ01000005.1"/>
</dbReference>
<organism evidence="9 10">
    <name type="scientific">Marininema mesophilum</name>
    <dbReference type="NCBI Taxonomy" id="1048340"/>
    <lineage>
        <taxon>Bacteria</taxon>
        <taxon>Bacillati</taxon>
        <taxon>Bacillota</taxon>
        <taxon>Bacilli</taxon>
        <taxon>Bacillales</taxon>
        <taxon>Thermoactinomycetaceae</taxon>
        <taxon>Marininema</taxon>
    </lineage>
</organism>
<evidence type="ECO:0000256" key="5">
    <source>
        <dbReference type="ARBA" id="ARBA00023239"/>
    </source>
</evidence>
<feature type="region of interest" description="Disordered" evidence="8">
    <location>
        <begin position="322"/>
        <end position="342"/>
    </location>
</feature>
<protein>
    <recommendedName>
        <fullName evidence="7">Endolytic murein transglycosylase</fullName>
        <ecNumber evidence="7">4.2.2.29</ecNumber>
    </recommendedName>
    <alternativeName>
        <fullName evidence="7">Peptidoglycan lytic transglycosylase</fullName>
    </alternativeName>
    <alternativeName>
        <fullName evidence="7">Peptidoglycan polymerization terminase</fullName>
    </alternativeName>
</protein>
<dbReference type="CDD" id="cd08010">
    <property type="entry name" value="MltG_like"/>
    <property type="match status" value="1"/>
</dbReference>
<evidence type="ECO:0000256" key="3">
    <source>
        <dbReference type="ARBA" id="ARBA00022989"/>
    </source>
</evidence>
<sequence length="342" mass="39036">MKWILRLFLTLVIFAVLSAGGYAYIQHSLSSPTKRAMEVEVPMGTSILDVGKLLEKEGLIRDDLFLAVYAYLKGEAKGVRAGMYKVPPGTNAKELLDILTHGENNVMRLTVPEGTTVNGIVHLLTNKGVKRADFLRAVNRQDYPYEFVRQIHRDKGRKYLLEGYLFPFTYNLPKKEKPDELVDAMLRQFAKRLQDPQVKQQLDKRNLTVDQWVTIASIVEREGEDRKEFPRIAGVIENRLRVGKKLQVDATVQYARGKHKSRLLYKDLKVKSPYNTYLTKGLPPGPISNPSDAALQAALFPEKNNYFFYVARNDGSGRHYFSRTEAGHNKNIKKSKQQVTHK</sequence>
<keyword evidence="3 7" id="KW-1133">Transmembrane helix</keyword>
<dbReference type="Gene3D" id="3.30.1490.480">
    <property type="entry name" value="Endolytic murein transglycosylase"/>
    <property type="match status" value="1"/>
</dbReference>
<dbReference type="PANTHER" id="PTHR30518">
    <property type="entry name" value="ENDOLYTIC MUREIN TRANSGLYCOSYLASE"/>
    <property type="match status" value="1"/>
</dbReference>
<comment type="function">
    <text evidence="7">Functions as a peptidoglycan terminase that cleaves nascent peptidoglycan strands endolytically to terminate their elongation.</text>
</comment>
<feature type="site" description="Important for catalytic activity" evidence="7">
    <location>
        <position position="222"/>
    </location>
</feature>
<comment type="catalytic activity">
    <reaction evidence="7">
        <text>a peptidoglycan chain = a peptidoglycan chain with N-acetyl-1,6-anhydromuramyl-[peptide] at the reducing end + a peptidoglycan chain with N-acetylglucosamine at the non-reducing end.</text>
        <dbReference type="EC" id="4.2.2.29"/>
    </reaction>
</comment>
<evidence type="ECO:0000313" key="10">
    <source>
        <dbReference type="Proteomes" id="UP000198534"/>
    </source>
</evidence>
<dbReference type="GO" id="GO:0071555">
    <property type="term" value="P:cell wall organization"/>
    <property type="evidence" value="ECO:0007669"/>
    <property type="project" value="UniProtKB-KW"/>
</dbReference>
<evidence type="ECO:0000256" key="6">
    <source>
        <dbReference type="ARBA" id="ARBA00023316"/>
    </source>
</evidence>